<protein>
    <recommendedName>
        <fullName evidence="4">NfeD family protein</fullName>
    </recommendedName>
</protein>
<name>A0A2S0PCA7_9NEIS</name>
<keyword evidence="3" id="KW-1185">Reference proteome</keyword>
<dbReference type="KEGG" id="maer:DAI18_13680"/>
<dbReference type="AlphaFoldDB" id="A0A2S0PCA7"/>
<feature type="transmembrane region" description="Helical" evidence="1">
    <location>
        <begin position="46"/>
        <end position="65"/>
    </location>
</feature>
<evidence type="ECO:0000313" key="3">
    <source>
        <dbReference type="Proteomes" id="UP000244173"/>
    </source>
</evidence>
<keyword evidence="1" id="KW-0812">Transmembrane</keyword>
<keyword evidence="1" id="KW-0472">Membrane</keyword>
<evidence type="ECO:0000256" key="1">
    <source>
        <dbReference type="SAM" id="Phobius"/>
    </source>
</evidence>
<keyword evidence="1" id="KW-1133">Transmembrane helix</keyword>
<dbReference type="STRING" id="1122240.GCA_000620105_01553"/>
<proteinExistence type="predicted"/>
<dbReference type="Proteomes" id="UP000244173">
    <property type="component" value="Chromosome"/>
</dbReference>
<gene>
    <name evidence="2" type="ORF">DAI18_13680</name>
</gene>
<reference evidence="2 3" key="1">
    <citation type="submission" date="2018-04" db="EMBL/GenBank/DDBJ databases">
        <title>Denitrifier Microvirgula.</title>
        <authorList>
            <person name="Anderson E."/>
            <person name="Jang J."/>
            <person name="Ishii S."/>
        </authorList>
    </citation>
    <scope>NUCLEOTIDE SEQUENCE [LARGE SCALE GENOMIC DNA]</scope>
    <source>
        <strain evidence="2 3">BE2.4</strain>
    </source>
</reference>
<evidence type="ECO:0000313" key="2">
    <source>
        <dbReference type="EMBL" id="AVY94975.1"/>
    </source>
</evidence>
<accession>A0A2S0PCA7</accession>
<dbReference type="EMBL" id="CP028519">
    <property type="protein sequence ID" value="AVY94975.1"/>
    <property type="molecule type" value="Genomic_DNA"/>
</dbReference>
<feature type="transmembrane region" description="Helical" evidence="1">
    <location>
        <begin position="7"/>
        <end position="40"/>
    </location>
</feature>
<organism evidence="2 3">
    <name type="scientific">Microvirgula aerodenitrificans</name>
    <dbReference type="NCBI Taxonomy" id="57480"/>
    <lineage>
        <taxon>Bacteria</taxon>
        <taxon>Pseudomonadati</taxon>
        <taxon>Pseudomonadota</taxon>
        <taxon>Betaproteobacteria</taxon>
        <taxon>Neisseriales</taxon>
        <taxon>Aquaspirillaceae</taxon>
        <taxon>Microvirgula</taxon>
    </lineage>
</organism>
<evidence type="ECO:0008006" key="4">
    <source>
        <dbReference type="Google" id="ProtNLM"/>
    </source>
</evidence>
<sequence>MDTWMQWLVVALLALAMELFSGSFFLLVLAVGLAVAALLAFLGLDAAVQAAAAGVVTLAGWSLLWRKRRSLRPSSPPMSLDAGAPVQLLAWTGPTQCRVRYRGAEWEAELIGPRHPDERYVVARLDGNTLEITADNA</sequence>